<dbReference type="PANTHER" id="PTHR22789">
    <property type="entry name" value="FUCULOSE PHOSPHATE ALDOLASE"/>
    <property type="match status" value="1"/>
</dbReference>
<dbReference type="InterPro" id="IPR001303">
    <property type="entry name" value="Aldolase_II/adducin_N"/>
</dbReference>
<dbReference type="Gene3D" id="3.40.225.10">
    <property type="entry name" value="Class II aldolase/adducin N-terminal domain"/>
    <property type="match status" value="1"/>
</dbReference>
<accession>A0A7W8NRK8</accession>
<dbReference type="GO" id="GO:0005829">
    <property type="term" value="C:cytosol"/>
    <property type="evidence" value="ECO:0007669"/>
    <property type="project" value="TreeGrafter"/>
</dbReference>
<evidence type="ECO:0000256" key="1">
    <source>
        <dbReference type="ARBA" id="ARBA00022723"/>
    </source>
</evidence>
<comment type="caution">
    <text evidence="6">The sequence shown here is derived from an EMBL/GenBank/DDBJ whole genome shotgun (WGS) entry which is preliminary data.</text>
</comment>
<dbReference type="AlphaFoldDB" id="A0A7W8NRK8"/>
<dbReference type="GO" id="GO:0016832">
    <property type="term" value="F:aldehyde-lyase activity"/>
    <property type="evidence" value="ECO:0007669"/>
    <property type="project" value="TreeGrafter"/>
</dbReference>
<protein>
    <submittedName>
        <fullName evidence="5">Fructose-bisphosphate aldolase</fullName>
    </submittedName>
    <submittedName>
        <fullName evidence="6">Ribulose-5-phosphate 4-epimerase/fuculose-1-phosphate aldolase</fullName>
    </submittedName>
</protein>
<keyword evidence="2" id="KW-0456">Lyase</keyword>
<keyword evidence="1" id="KW-0479">Metal-binding</keyword>
<reference evidence="6 7" key="3">
    <citation type="submission" date="2020-08" db="EMBL/GenBank/DDBJ databases">
        <title>Genomic Encyclopedia of Type Strains, Phase IV (KMG-IV): sequencing the most valuable type-strain genomes for metagenomic binning, comparative biology and taxonomic classification.</title>
        <authorList>
            <person name="Goeker M."/>
        </authorList>
    </citation>
    <scope>NUCLEOTIDE SEQUENCE [LARGE SCALE GENOMIC DNA]</scope>
    <source>
        <strain evidence="6 7">DSM 27521</strain>
    </source>
</reference>
<dbReference type="Proteomes" id="UP000619376">
    <property type="component" value="Unassembled WGS sequence"/>
</dbReference>
<dbReference type="GO" id="GO:0046872">
    <property type="term" value="F:metal ion binding"/>
    <property type="evidence" value="ECO:0007669"/>
    <property type="project" value="UniProtKB-KW"/>
</dbReference>
<gene>
    <name evidence="5" type="ORF">GCM10017781_32270</name>
    <name evidence="6" type="ORF">HNQ07_003491</name>
</gene>
<dbReference type="GO" id="GO:0019323">
    <property type="term" value="P:pentose catabolic process"/>
    <property type="evidence" value="ECO:0007669"/>
    <property type="project" value="TreeGrafter"/>
</dbReference>
<evidence type="ECO:0000259" key="4">
    <source>
        <dbReference type="SMART" id="SM01007"/>
    </source>
</evidence>
<dbReference type="Pfam" id="PF00596">
    <property type="entry name" value="Aldolase_II"/>
    <property type="match status" value="1"/>
</dbReference>
<evidence type="ECO:0000313" key="7">
    <source>
        <dbReference type="Proteomes" id="UP000539473"/>
    </source>
</evidence>
<evidence type="ECO:0000256" key="3">
    <source>
        <dbReference type="SAM" id="Coils"/>
    </source>
</evidence>
<evidence type="ECO:0000313" key="6">
    <source>
        <dbReference type="EMBL" id="MBB5377990.1"/>
    </source>
</evidence>
<dbReference type="PANTHER" id="PTHR22789:SF0">
    <property type="entry name" value="3-OXO-TETRONATE 4-PHOSPHATE DECARBOXYLASE-RELATED"/>
    <property type="match status" value="1"/>
</dbReference>
<dbReference type="SMART" id="SM01007">
    <property type="entry name" value="Aldolase_II"/>
    <property type="match status" value="1"/>
</dbReference>
<sequence length="231" mass="24110">MSPDDLPAALARVARDVYARHLSTSSGGNVSHRHPGGFLVSGTGRAGARQTADDFALCGPDGAHVSGPAPSKEAGFHAALYRQRPDVHAAVHVHADASLALSCLAEPTSGNVLPILSSYAVTTVGRAPLLPYHPPGSAALAAAVHAACVGANALLFQNHGVLVYAETLEQALDRLEELEQQARVWLLTRGQARVLSEAELAAANHAAGHRFHVPAGEARPRLRADLHGWSP</sequence>
<feature type="coiled-coil region" evidence="3">
    <location>
        <begin position="161"/>
        <end position="188"/>
    </location>
</feature>
<name>A0A7W8NRK8_9DEIO</name>
<dbReference type="InterPro" id="IPR036409">
    <property type="entry name" value="Aldolase_II/adducin_N_sf"/>
</dbReference>
<feature type="domain" description="Class II aldolase/adducin N-terminal" evidence="4">
    <location>
        <begin position="8"/>
        <end position="186"/>
    </location>
</feature>
<dbReference type="InterPro" id="IPR050197">
    <property type="entry name" value="Aldolase_class_II_sugar_metab"/>
</dbReference>
<reference evidence="5" key="4">
    <citation type="submission" date="2024-05" db="EMBL/GenBank/DDBJ databases">
        <authorList>
            <person name="Sun Q."/>
            <person name="Zhou Y."/>
        </authorList>
    </citation>
    <scope>NUCLEOTIDE SEQUENCE</scope>
    <source>
        <strain evidence="5">CGMCC 1.18437</strain>
    </source>
</reference>
<dbReference type="RefSeq" id="WP_184114044.1">
    <property type="nucleotide sequence ID" value="NZ_BNAJ01000009.1"/>
</dbReference>
<keyword evidence="3" id="KW-0175">Coiled coil</keyword>
<dbReference type="Proteomes" id="UP000539473">
    <property type="component" value="Unassembled WGS sequence"/>
</dbReference>
<dbReference type="SUPFAM" id="SSF53639">
    <property type="entry name" value="AraD/HMP-PK domain-like"/>
    <property type="match status" value="1"/>
</dbReference>
<evidence type="ECO:0000313" key="5">
    <source>
        <dbReference type="EMBL" id="GHF53601.1"/>
    </source>
</evidence>
<reference evidence="8" key="2">
    <citation type="journal article" date="2019" name="Int. J. Syst. Evol. Microbiol.">
        <title>The Global Catalogue of Microorganisms (GCM) 10K type strain sequencing project: providing services to taxonomists for standard genome sequencing and annotation.</title>
        <authorList>
            <consortium name="The Broad Institute Genomics Platform"/>
            <consortium name="The Broad Institute Genome Sequencing Center for Infectious Disease"/>
            <person name="Wu L."/>
            <person name="Ma J."/>
        </authorList>
    </citation>
    <scope>NUCLEOTIDE SEQUENCE [LARGE SCALE GENOMIC DNA]</scope>
    <source>
        <strain evidence="8">CGMCC 1.18437</strain>
    </source>
</reference>
<organism evidence="6 7">
    <name type="scientific">Deinococcus metalli</name>
    <dbReference type="NCBI Taxonomy" id="1141878"/>
    <lineage>
        <taxon>Bacteria</taxon>
        <taxon>Thermotogati</taxon>
        <taxon>Deinococcota</taxon>
        <taxon>Deinococci</taxon>
        <taxon>Deinococcales</taxon>
        <taxon>Deinococcaceae</taxon>
        <taxon>Deinococcus</taxon>
    </lineage>
</organism>
<dbReference type="EMBL" id="BNAJ01000009">
    <property type="protein sequence ID" value="GHF53601.1"/>
    <property type="molecule type" value="Genomic_DNA"/>
</dbReference>
<dbReference type="EMBL" id="JACHFK010000010">
    <property type="protein sequence ID" value="MBB5377990.1"/>
    <property type="molecule type" value="Genomic_DNA"/>
</dbReference>
<evidence type="ECO:0000256" key="2">
    <source>
        <dbReference type="ARBA" id="ARBA00023239"/>
    </source>
</evidence>
<evidence type="ECO:0000313" key="8">
    <source>
        <dbReference type="Proteomes" id="UP000619376"/>
    </source>
</evidence>
<keyword evidence="8" id="KW-1185">Reference proteome</keyword>
<proteinExistence type="predicted"/>
<reference evidence="5" key="1">
    <citation type="journal article" date="2014" name="Int. J. Syst. Evol. Microbiol.">
        <title>Complete genome of a new Firmicutes species belonging to the dominant human colonic microbiota ('Ruminococcus bicirculans') reveals two chromosomes and a selective capacity to utilize plant glucans.</title>
        <authorList>
            <consortium name="NISC Comparative Sequencing Program"/>
            <person name="Wegmann U."/>
            <person name="Louis P."/>
            <person name="Goesmann A."/>
            <person name="Henrissat B."/>
            <person name="Duncan S.H."/>
            <person name="Flint H.J."/>
        </authorList>
    </citation>
    <scope>NUCLEOTIDE SEQUENCE</scope>
    <source>
        <strain evidence="5">CGMCC 1.18437</strain>
    </source>
</reference>